<dbReference type="Proteomes" id="UP000767947">
    <property type="component" value="Unassembled WGS sequence"/>
</dbReference>
<protein>
    <submittedName>
        <fullName evidence="2">DM13 domain-containing protein</fullName>
    </submittedName>
</protein>
<dbReference type="InterPro" id="IPR019545">
    <property type="entry name" value="DM13_domain"/>
</dbReference>
<proteinExistence type="predicted"/>
<organism evidence="2 3">
    <name type="scientific">Flavobacterium solisilvae</name>
    <dbReference type="NCBI Taxonomy" id="1852019"/>
    <lineage>
        <taxon>Bacteria</taxon>
        <taxon>Pseudomonadati</taxon>
        <taxon>Bacteroidota</taxon>
        <taxon>Flavobacteriia</taxon>
        <taxon>Flavobacteriales</taxon>
        <taxon>Flavobacteriaceae</taxon>
        <taxon>Flavobacterium</taxon>
    </lineage>
</organism>
<feature type="domain" description="DM13" evidence="1">
    <location>
        <begin position="42"/>
        <end position="136"/>
    </location>
</feature>
<evidence type="ECO:0000259" key="1">
    <source>
        <dbReference type="PROSITE" id="PS51549"/>
    </source>
</evidence>
<reference evidence="2 3" key="1">
    <citation type="submission" date="2020-02" db="EMBL/GenBank/DDBJ databases">
        <title>Flavobacterium sp. genome.</title>
        <authorList>
            <person name="Jung H.S."/>
            <person name="Baek J.H."/>
            <person name="Jeon C.O."/>
        </authorList>
    </citation>
    <scope>NUCLEOTIDE SEQUENCE [LARGE SCALE GENOMIC DNA]</scope>
    <source>
        <strain evidence="2 3">SE-s27</strain>
    </source>
</reference>
<evidence type="ECO:0000313" key="2">
    <source>
        <dbReference type="EMBL" id="NMH24360.1"/>
    </source>
</evidence>
<gene>
    <name evidence="2" type="ORF">G6042_03665</name>
</gene>
<dbReference type="PROSITE" id="PS51257">
    <property type="entry name" value="PROKAR_LIPOPROTEIN"/>
    <property type="match status" value="1"/>
</dbReference>
<sequence length="138" mass="15442">MKKLFFILSILVLFSCEEEGILTKNVGQVPVNEELAVLKYSGTFETTSGISGEGKTKIFLEGNQYKLILEDYSIENGPDLKVYLSKTNSPDDFVNLGNLNPAAVYLIPTSVNMTEYPFVLIHCQQYNHLFAIAQLVQN</sequence>
<comment type="caution">
    <text evidence="2">The sequence shown here is derived from an EMBL/GenBank/DDBJ whole genome shotgun (WGS) entry which is preliminary data.</text>
</comment>
<keyword evidence="3" id="KW-1185">Reference proteome</keyword>
<name>A0ABX1QTL9_9FLAO</name>
<dbReference type="RefSeq" id="WP_169522957.1">
    <property type="nucleotide sequence ID" value="NZ_JAAMPT010000199.1"/>
</dbReference>
<evidence type="ECO:0000313" key="3">
    <source>
        <dbReference type="Proteomes" id="UP000767947"/>
    </source>
</evidence>
<dbReference type="PROSITE" id="PS51549">
    <property type="entry name" value="DM13"/>
    <property type="match status" value="1"/>
</dbReference>
<dbReference type="Pfam" id="PF10517">
    <property type="entry name" value="DM13"/>
    <property type="match status" value="1"/>
</dbReference>
<dbReference type="EMBL" id="JAAMPT010000199">
    <property type="protein sequence ID" value="NMH24360.1"/>
    <property type="molecule type" value="Genomic_DNA"/>
</dbReference>
<accession>A0ABX1QTL9</accession>